<proteinExistence type="predicted"/>
<sequence length="219" mass="23880">MYNICGGNVICYGEAEALTDEIEEDSQIFGEVLRIKKIIDNCQDEVSSIQLRDDLLSMLVSRHKTTGLVLTWTTYLLSKITILVAAEGLHELATINGYGDLKEALQKLASFPSRRTLAELRASVFEAIEEEDRTIEKEEGLPPALLGSCNDHAKQLHASPSGYGTTYPLPGYPSAPPAPPYEGYPPQPAGYPYLAPPQPGCQRLLQSRVPSSTTTTPST</sequence>
<gene>
    <name evidence="1" type="ORF">LOK49_LG10G02161</name>
</gene>
<reference evidence="1 2" key="1">
    <citation type="journal article" date="2022" name="Plant J.">
        <title>Chromosome-level genome of Camellia lanceoleosa provides a valuable resource for understanding genome evolution and self-incompatibility.</title>
        <authorList>
            <person name="Gong W."/>
            <person name="Xiao S."/>
            <person name="Wang L."/>
            <person name="Liao Z."/>
            <person name="Chang Y."/>
            <person name="Mo W."/>
            <person name="Hu G."/>
            <person name="Li W."/>
            <person name="Zhao G."/>
            <person name="Zhu H."/>
            <person name="Hu X."/>
            <person name="Ji K."/>
            <person name="Xiang X."/>
            <person name="Song Q."/>
            <person name="Yuan D."/>
            <person name="Jin S."/>
            <person name="Zhang L."/>
        </authorList>
    </citation>
    <scope>NUCLEOTIDE SEQUENCE [LARGE SCALE GENOMIC DNA]</scope>
    <source>
        <strain evidence="1">SQ_2022a</strain>
    </source>
</reference>
<evidence type="ECO:0000313" key="2">
    <source>
        <dbReference type="Proteomes" id="UP001060215"/>
    </source>
</evidence>
<evidence type="ECO:0000313" key="1">
    <source>
        <dbReference type="EMBL" id="KAI7996995.1"/>
    </source>
</evidence>
<keyword evidence="2" id="KW-1185">Reference proteome</keyword>
<comment type="caution">
    <text evidence="1">The sequence shown here is derived from an EMBL/GenBank/DDBJ whole genome shotgun (WGS) entry which is preliminary data.</text>
</comment>
<name>A0ACC0G7I1_9ERIC</name>
<accession>A0ACC0G7I1</accession>
<organism evidence="1 2">
    <name type="scientific">Camellia lanceoleosa</name>
    <dbReference type="NCBI Taxonomy" id="1840588"/>
    <lineage>
        <taxon>Eukaryota</taxon>
        <taxon>Viridiplantae</taxon>
        <taxon>Streptophyta</taxon>
        <taxon>Embryophyta</taxon>
        <taxon>Tracheophyta</taxon>
        <taxon>Spermatophyta</taxon>
        <taxon>Magnoliopsida</taxon>
        <taxon>eudicotyledons</taxon>
        <taxon>Gunneridae</taxon>
        <taxon>Pentapetalae</taxon>
        <taxon>asterids</taxon>
        <taxon>Ericales</taxon>
        <taxon>Theaceae</taxon>
        <taxon>Camellia</taxon>
    </lineage>
</organism>
<dbReference type="Proteomes" id="UP001060215">
    <property type="component" value="Chromosome 10"/>
</dbReference>
<protein>
    <submittedName>
        <fullName evidence="1">Protein TONNEAU 1b</fullName>
    </submittedName>
</protein>
<dbReference type="EMBL" id="CM045767">
    <property type="protein sequence ID" value="KAI7996995.1"/>
    <property type="molecule type" value="Genomic_DNA"/>
</dbReference>